<evidence type="ECO:0000256" key="1">
    <source>
        <dbReference type="ARBA" id="ARBA00011079"/>
    </source>
</evidence>
<evidence type="ECO:0000256" key="4">
    <source>
        <dbReference type="ARBA" id="ARBA00022801"/>
    </source>
</evidence>
<sequence>MVRPPVPVDGQFFKSAVSGIYKQKVNHADPKDNSTFDQVYFTSDAHYKAGGPVFFMFGGEGAASSAWLTNSNMADNAKKYGALLVELEHRFYGESQPFAELTVDNLKHLNSEQALKDADEFIQYLLKQKSIENAKVIVFGGSYAGAMAAWFREKYPKTAAGAIASSGPVEAVVDFKDYLGVVSQSLGKECSDSIRYDRVAPSLGKECSDSIREASQQLEEDLKTTAGREELKKLFKLCDSLEGADTDDIHNFVGSLTNAVAVIVQYNRNIKDFCKLVTDPSGGARALDRYAKAQAAHHSGCINFNYKKMISAMKQTSKESPYVSSGTRQWTYQTCTEFGYYQTTSLKDSPFGHNRPIEFFTKRCTDIFGPQITAQTIEKAVEATNFYYGGRQPNVTNVVFPNGSL</sequence>
<keyword evidence="4" id="KW-0378">Hydrolase</keyword>
<evidence type="ECO:0000256" key="5">
    <source>
        <dbReference type="ARBA" id="ARBA00023180"/>
    </source>
</evidence>
<organism evidence="6">
    <name type="scientific">Oppiella nova</name>
    <dbReference type="NCBI Taxonomy" id="334625"/>
    <lineage>
        <taxon>Eukaryota</taxon>
        <taxon>Metazoa</taxon>
        <taxon>Ecdysozoa</taxon>
        <taxon>Arthropoda</taxon>
        <taxon>Chelicerata</taxon>
        <taxon>Arachnida</taxon>
        <taxon>Acari</taxon>
        <taxon>Acariformes</taxon>
        <taxon>Sarcoptiformes</taxon>
        <taxon>Oribatida</taxon>
        <taxon>Brachypylina</taxon>
        <taxon>Oppioidea</taxon>
        <taxon>Oppiidae</taxon>
        <taxon>Oppiella</taxon>
    </lineage>
</organism>
<dbReference type="InterPro" id="IPR042269">
    <property type="entry name" value="Ser_carbopepase_S28_SKS"/>
</dbReference>
<dbReference type="GO" id="GO:0008239">
    <property type="term" value="F:dipeptidyl-peptidase activity"/>
    <property type="evidence" value="ECO:0007669"/>
    <property type="project" value="TreeGrafter"/>
</dbReference>
<name>A0A7R9MJR8_9ACAR</name>
<dbReference type="InterPro" id="IPR029058">
    <property type="entry name" value="AB_hydrolase_fold"/>
</dbReference>
<dbReference type="InterPro" id="IPR008758">
    <property type="entry name" value="Peptidase_S28"/>
</dbReference>
<dbReference type="GO" id="GO:0070008">
    <property type="term" value="F:serine-type exopeptidase activity"/>
    <property type="evidence" value="ECO:0007669"/>
    <property type="project" value="InterPro"/>
</dbReference>
<dbReference type="SUPFAM" id="SSF53474">
    <property type="entry name" value="alpha/beta-Hydrolases"/>
    <property type="match status" value="1"/>
</dbReference>
<dbReference type="Pfam" id="PF05577">
    <property type="entry name" value="Peptidase_S28"/>
    <property type="match status" value="1"/>
</dbReference>
<dbReference type="OrthoDB" id="6504769at2759"/>
<protein>
    <recommendedName>
        <fullName evidence="8">Thymus-specific serine protease</fullName>
    </recommendedName>
</protein>
<dbReference type="PANTHER" id="PTHR11010:SF117">
    <property type="entry name" value="SERINE PROTEASE 16"/>
    <property type="match status" value="1"/>
</dbReference>
<dbReference type="GO" id="GO:0006508">
    <property type="term" value="P:proteolysis"/>
    <property type="evidence" value="ECO:0007669"/>
    <property type="project" value="UniProtKB-KW"/>
</dbReference>
<keyword evidence="3" id="KW-0732">Signal</keyword>
<comment type="similarity">
    <text evidence="1">Belongs to the peptidase S28 family.</text>
</comment>
<reference evidence="6" key="1">
    <citation type="submission" date="2020-11" db="EMBL/GenBank/DDBJ databases">
        <authorList>
            <person name="Tran Van P."/>
        </authorList>
    </citation>
    <scope>NUCLEOTIDE SEQUENCE</scope>
</reference>
<keyword evidence="2" id="KW-0645">Protease</keyword>
<accession>A0A7R9MJR8</accession>
<dbReference type="AlphaFoldDB" id="A0A7R9MJR8"/>
<evidence type="ECO:0008006" key="8">
    <source>
        <dbReference type="Google" id="ProtNLM"/>
    </source>
</evidence>
<dbReference type="EMBL" id="OC937911">
    <property type="protein sequence ID" value="CAD7661281.1"/>
    <property type="molecule type" value="Genomic_DNA"/>
</dbReference>
<keyword evidence="5" id="KW-0325">Glycoprotein</keyword>
<evidence type="ECO:0000313" key="6">
    <source>
        <dbReference type="EMBL" id="CAD7661281.1"/>
    </source>
</evidence>
<dbReference type="Gene3D" id="1.20.120.980">
    <property type="entry name" value="Serine carboxypeptidase S28, SKS domain"/>
    <property type="match status" value="1"/>
</dbReference>
<evidence type="ECO:0000256" key="2">
    <source>
        <dbReference type="ARBA" id="ARBA00022670"/>
    </source>
</evidence>
<dbReference type="EMBL" id="CAJPVJ010023086">
    <property type="protein sequence ID" value="CAG2178417.1"/>
    <property type="molecule type" value="Genomic_DNA"/>
</dbReference>
<dbReference type="Proteomes" id="UP000728032">
    <property type="component" value="Unassembled WGS sequence"/>
</dbReference>
<gene>
    <name evidence="6" type="ORF">ONB1V03_LOCUS17842</name>
</gene>
<evidence type="ECO:0000313" key="7">
    <source>
        <dbReference type="Proteomes" id="UP000728032"/>
    </source>
</evidence>
<proteinExistence type="inferred from homology"/>
<feature type="non-terminal residue" evidence="6">
    <location>
        <position position="1"/>
    </location>
</feature>
<evidence type="ECO:0000256" key="3">
    <source>
        <dbReference type="ARBA" id="ARBA00022729"/>
    </source>
</evidence>
<keyword evidence="7" id="KW-1185">Reference proteome</keyword>
<dbReference type="PANTHER" id="PTHR11010">
    <property type="entry name" value="PROTEASE S28 PRO-X CARBOXYPEPTIDASE-RELATED"/>
    <property type="match status" value="1"/>
</dbReference>
<dbReference type="Gene3D" id="3.40.50.1820">
    <property type="entry name" value="alpha/beta hydrolase"/>
    <property type="match status" value="1"/>
</dbReference>